<gene>
    <name evidence="1" type="ORF">FISHEDRAFT_9402</name>
</gene>
<dbReference type="Pfam" id="PF18759">
    <property type="entry name" value="Plavaka"/>
    <property type="match status" value="1"/>
</dbReference>
<evidence type="ECO:0000313" key="2">
    <source>
        <dbReference type="Proteomes" id="UP000054144"/>
    </source>
</evidence>
<dbReference type="AlphaFoldDB" id="A0A0D7A070"/>
<dbReference type="OrthoDB" id="2418900at2759"/>
<feature type="non-terminal residue" evidence="1">
    <location>
        <position position="157"/>
    </location>
</feature>
<sequence length="157" mass="17832">MWTGKWWEEIQDKLPEGSTVAPVILATDKTQLTVMTGGKVAYPVYLTIGNLPKSDRRHPSMQACILLAYLPIEKVTRDTLTDKQYRSRMQRVFHESMREILKPLVQAEKDGIFMAGSDGAVRRVHPVVASHVSDYPEQCLITCTKYGTCMRCRVETD</sequence>
<evidence type="ECO:0000313" key="1">
    <source>
        <dbReference type="EMBL" id="KIY43175.1"/>
    </source>
</evidence>
<keyword evidence="2" id="KW-1185">Reference proteome</keyword>
<accession>A0A0D7A070</accession>
<reference evidence="1 2" key="1">
    <citation type="journal article" date="2015" name="Fungal Genet. Biol.">
        <title>Evolution of novel wood decay mechanisms in Agaricales revealed by the genome sequences of Fistulina hepatica and Cylindrobasidium torrendii.</title>
        <authorList>
            <person name="Floudas D."/>
            <person name="Held B.W."/>
            <person name="Riley R."/>
            <person name="Nagy L.G."/>
            <person name="Koehler G."/>
            <person name="Ransdell A.S."/>
            <person name="Younus H."/>
            <person name="Chow J."/>
            <person name="Chiniquy J."/>
            <person name="Lipzen A."/>
            <person name="Tritt A."/>
            <person name="Sun H."/>
            <person name="Haridas S."/>
            <person name="LaButti K."/>
            <person name="Ohm R.A."/>
            <person name="Kues U."/>
            <person name="Blanchette R.A."/>
            <person name="Grigoriev I.V."/>
            <person name="Minto R.E."/>
            <person name="Hibbett D.S."/>
        </authorList>
    </citation>
    <scope>NUCLEOTIDE SEQUENCE [LARGE SCALE GENOMIC DNA]</scope>
    <source>
        <strain evidence="1 2">ATCC 64428</strain>
    </source>
</reference>
<proteinExistence type="predicted"/>
<dbReference type="InterPro" id="IPR041078">
    <property type="entry name" value="Plavaka"/>
</dbReference>
<dbReference type="EMBL" id="KN882116">
    <property type="protein sequence ID" value="KIY43175.1"/>
    <property type="molecule type" value="Genomic_DNA"/>
</dbReference>
<organism evidence="1 2">
    <name type="scientific">Fistulina hepatica ATCC 64428</name>
    <dbReference type="NCBI Taxonomy" id="1128425"/>
    <lineage>
        <taxon>Eukaryota</taxon>
        <taxon>Fungi</taxon>
        <taxon>Dikarya</taxon>
        <taxon>Basidiomycota</taxon>
        <taxon>Agaricomycotina</taxon>
        <taxon>Agaricomycetes</taxon>
        <taxon>Agaricomycetidae</taxon>
        <taxon>Agaricales</taxon>
        <taxon>Fistulinaceae</taxon>
        <taxon>Fistulina</taxon>
    </lineage>
</organism>
<protein>
    <submittedName>
        <fullName evidence="1">Uncharacterized protein</fullName>
    </submittedName>
</protein>
<dbReference type="Proteomes" id="UP000054144">
    <property type="component" value="Unassembled WGS sequence"/>
</dbReference>
<name>A0A0D7A070_9AGAR</name>